<keyword evidence="1" id="KW-0547">Nucleotide-binding</keyword>
<dbReference type="EMBL" id="JAPQKI010000005">
    <property type="protein sequence ID" value="KAJ5099256.1"/>
    <property type="molecule type" value="Genomic_DNA"/>
</dbReference>
<dbReference type="Pfam" id="PF25426">
    <property type="entry name" value="AAA_lid_BCS1"/>
    <property type="match status" value="1"/>
</dbReference>
<feature type="domain" description="Mitochondrial chaperone BCS1-like ATPase lid" evidence="3">
    <location>
        <begin position="30"/>
        <end position="102"/>
    </location>
</feature>
<evidence type="ECO:0000313" key="5">
    <source>
        <dbReference type="Proteomes" id="UP001149074"/>
    </source>
</evidence>
<dbReference type="OrthoDB" id="10251412at2759"/>
<protein>
    <recommendedName>
        <fullName evidence="3">Mitochondrial chaperone BCS1-like ATPase lid domain-containing protein</fullName>
    </recommendedName>
</protein>
<comment type="caution">
    <text evidence="4">The sequence shown here is derived from an EMBL/GenBank/DDBJ whole genome shotgun (WGS) entry which is preliminary data.</text>
</comment>
<name>A0A9W9KB62_9EURO</name>
<dbReference type="RefSeq" id="XP_056474910.1">
    <property type="nucleotide sequence ID" value="XM_056618751.1"/>
</dbReference>
<gene>
    <name evidence="4" type="ORF">N7532_006257</name>
</gene>
<dbReference type="AlphaFoldDB" id="A0A9W9KB62"/>
<reference evidence="4" key="1">
    <citation type="submission" date="2022-11" db="EMBL/GenBank/DDBJ databases">
        <authorList>
            <person name="Petersen C."/>
        </authorList>
    </citation>
    <scope>NUCLEOTIDE SEQUENCE</scope>
    <source>
        <strain evidence="4">IBT 30761</strain>
    </source>
</reference>
<proteinExistence type="predicted"/>
<dbReference type="InterPro" id="IPR057495">
    <property type="entry name" value="AAA_lid_BCS1"/>
</dbReference>
<dbReference type="GeneID" id="81357730"/>
<organism evidence="4 5">
    <name type="scientific">Penicillium argentinense</name>
    <dbReference type="NCBI Taxonomy" id="1131581"/>
    <lineage>
        <taxon>Eukaryota</taxon>
        <taxon>Fungi</taxon>
        <taxon>Dikarya</taxon>
        <taxon>Ascomycota</taxon>
        <taxon>Pezizomycotina</taxon>
        <taxon>Eurotiomycetes</taxon>
        <taxon>Eurotiomycetidae</taxon>
        <taxon>Eurotiales</taxon>
        <taxon>Aspergillaceae</taxon>
        <taxon>Penicillium</taxon>
    </lineage>
</organism>
<evidence type="ECO:0000259" key="3">
    <source>
        <dbReference type="Pfam" id="PF25426"/>
    </source>
</evidence>
<sequence>MRLTVIWTALIRPGRVDLHVRFELPSRGELRSLFLSIYCDVVRSAEIPVEQEKEKKDMGKLENLADQFAENLPERRFSIADVQGFLWCYKWQPEEACVNVEDWVKEMEIED</sequence>
<dbReference type="GO" id="GO:0005524">
    <property type="term" value="F:ATP binding"/>
    <property type="evidence" value="ECO:0007669"/>
    <property type="project" value="UniProtKB-KW"/>
</dbReference>
<accession>A0A9W9KB62</accession>
<evidence type="ECO:0000313" key="4">
    <source>
        <dbReference type="EMBL" id="KAJ5099256.1"/>
    </source>
</evidence>
<keyword evidence="5" id="KW-1185">Reference proteome</keyword>
<evidence type="ECO:0000256" key="2">
    <source>
        <dbReference type="ARBA" id="ARBA00022840"/>
    </source>
</evidence>
<reference evidence="4" key="2">
    <citation type="journal article" date="2023" name="IMA Fungus">
        <title>Comparative genomic study of the Penicillium genus elucidates a diverse pangenome and 15 lateral gene transfer events.</title>
        <authorList>
            <person name="Petersen C."/>
            <person name="Sorensen T."/>
            <person name="Nielsen M.R."/>
            <person name="Sondergaard T.E."/>
            <person name="Sorensen J.L."/>
            <person name="Fitzpatrick D.A."/>
            <person name="Frisvad J.C."/>
            <person name="Nielsen K.L."/>
        </authorList>
    </citation>
    <scope>NUCLEOTIDE SEQUENCE</scope>
    <source>
        <strain evidence="4">IBT 30761</strain>
    </source>
</reference>
<evidence type="ECO:0000256" key="1">
    <source>
        <dbReference type="ARBA" id="ARBA00022741"/>
    </source>
</evidence>
<dbReference type="Proteomes" id="UP001149074">
    <property type="component" value="Unassembled WGS sequence"/>
</dbReference>
<keyword evidence="2" id="KW-0067">ATP-binding</keyword>